<evidence type="ECO:0000256" key="5">
    <source>
        <dbReference type="ARBA" id="ARBA00022844"/>
    </source>
</evidence>
<dbReference type="RefSeq" id="YP_010086237.1">
    <property type="nucleotide sequence ID" value="NC_055431.1"/>
</dbReference>
<reference evidence="11 12" key="1">
    <citation type="submission" date="2015-12" db="EMBL/GenBank/DDBJ databases">
        <title>Viral discovery in ticks.</title>
        <authorList>
            <person name="Tokarz R."/>
            <person name="Lipkin W.I."/>
        </authorList>
    </citation>
    <scope>NUCLEOTIDE SEQUENCE [LARGE SCALE GENOMIC DNA]</scope>
    <source>
        <strain evidence="11">A1</strain>
    </source>
</reference>
<keyword evidence="4" id="KW-0167">Capsid protein</keyword>
<dbReference type="Proteomes" id="UP000501413">
    <property type="component" value="Genome"/>
</dbReference>
<evidence type="ECO:0000256" key="3">
    <source>
        <dbReference type="ARBA" id="ARBA00014389"/>
    </source>
</evidence>
<dbReference type="GO" id="GO:0003723">
    <property type="term" value="F:RNA binding"/>
    <property type="evidence" value="ECO:0007669"/>
    <property type="project" value="UniProtKB-KW"/>
</dbReference>
<dbReference type="GO" id="GO:0019013">
    <property type="term" value="C:viral nucleocapsid"/>
    <property type="evidence" value="ECO:0007669"/>
    <property type="project" value="UniProtKB-KW"/>
</dbReference>
<accession>A0A172MHV7</accession>
<name>A0A172MHV7_9VIRU</name>
<keyword evidence="7" id="KW-0543">Viral nucleoprotein</keyword>
<evidence type="ECO:0000313" key="12">
    <source>
        <dbReference type="Proteomes" id="UP000501413"/>
    </source>
</evidence>
<evidence type="ECO:0000256" key="9">
    <source>
        <dbReference type="ARBA" id="ARBA00033344"/>
    </source>
</evidence>
<dbReference type="KEGG" id="vg:65101436"/>
<proteinExistence type="predicted"/>
<keyword evidence="12" id="KW-1185">Reference proteome</keyword>
<evidence type="ECO:0000313" key="11">
    <source>
        <dbReference type="EMBL" id="ANC97696.1"/>
    </source>
</evidence>
<dbReference type="GO" id="GO:0030430">
    <property type="term" value="C:host cell cytoplasm"/>
    <property type="evidence" value="ECO:0007669"/>
    <property type="project" value="UniProtKB-SubCell"/>
</dbReference>
<dbReference type="Pfam" id="PF05733">
    <property type="entry name" value="Tenui_N"/>
    <property type="match status" value="1"/>
</dbReference>
<comment type="subcellular location">
    <subcellularLocation>
        <location evidence="1">Host cytoplasm</location>
    </subcellularLocation>
    <subcellularLocation>
        <location evidence="2">Virion</location>
    </subcellularLocation>
</comment>
<keyword evidence="5" id="KW-0946">Virion</keyword>
<evidence type="ECO:0000256" key="6">
    <source>
        <dbReference type="ARBA" id="ARBA00022884"/>
    </source>
</evidence>
<keyword evidence="6" id="KW-0694">RNA-binding</keyword>
<evidence type="ECO:0000256" key="4">
    <source>
        <dbReference type="ARBA" id="ARBA00022561"/>
    </source>
</evidence>
<keyword evidence="8" id="KW-1035">Host cytoplasm</keyword>
<evidence type="ECO:0000256" key="10">
    <source>
        <dbReference type="SAM" id="MobiDB-lite"/>
    </source>
</evidence>
<protein>
    <recommendedName>
        <fullName evidence="3">Nucleoprotein</fullName>
    </recommendedName>
    <alternativeName>
        <fullName evidence="9">Nucleocapsid protein</fullName>
    </alternativeName>
</protein>
<evidence type="ECO:0000256" key="8">
    <source>
        <dbReference type="ARBA" id="ARBA00023200"/>
    </source>
</evidence>
<dbReference type="InterPro" id="IPR009522">
    <property type="entry name" value="Capsid_Phlebovir/Tenuivir"/>
</dbReference>
<dbReference type="EMBL" id="KU230450">
    <property type="protein sequence ID" value="ANC97696.1"/>
    <property type="molecule type" value="Genomic_RNA"/>
</dbReference>
<feature type="region of interest" description="Disordered" evidence="10">
    <location>
        <begin position="89"/>
        <end position="116"/>
    </location>
</feature>
<organism evidence="11 12">
    <name type="scientific">blacklegged tick virus 3</name>
    <dbReference type="NCBI Taxonomy" id="1844920"/>
    <lineage>
        <taxon>Viruses</taxon>
        <taxon>Riboviria</taxon>
        <taxon>Orthornavirae</taxon>
        <taxon>Negarnaviricota</taxon>
        <taxon>Polyploviricotina</taxon>
        <taxon>Bunyaviricetes</taxon>
        <taxon>Hareavirales</taxon>
        <taxon>Phenuiviridae</taxon>
        <taxon>Ixovirus</taxon>
        <taxon>Ixovirus ixodis</taxon>
    </lineage>
</organism>
<evidence type="ECO:0000256" key="1">
    <source>
        <dbReference type="ARBA" id="ARBA00004192"/>
    </source>
</evidence>
<sequence>MMTQVKTEEGLTKALSATMEKAEAAIIDTNFVSARTYLTYVQDCHDIWVKRGNPSVPDINVWLANTRILIPEETSSDEEGAEVVEVPPAPARVATPKRKAMDQDQEAGPSGVPPQKRAATLEEVLRVLEIAPETPPGPDEVNWRQALDTLDMEGKNIHVLQELVQLFQFRGFNAGKLAKHIMGKEPCGYFKKVVGGVATPDKTMDILAMVIIGMSRGSKIEKIRKGLSEDGLTAVNSLITAYGVVSTTRESLGVTFPRVVAVFPSVAMDIAAQLTMGPVALMTMNSRSPGYPRCLMCSGLPSLIPTTTAEYAEVVLNAYLLYQLEVSLILNPDFKKQSREEQKRTVEGFARAAMQSSYCSEEQRIRQMLKHELVQVEVTGLRAPDTNLGRALLNAAAEYRRY</sequence>
<evidence type="ECO:0000256" key="2">
    <source>
        <dbReference type="ARBA" id="ARBA00004328"/>
    </source>
</evidence>
<dbReference type="GeneID" id="65101436"/>
<evidence type="ECO:0000256" key="7">
    <source>
        <dbReference type="ARBA" id="ARBA00023086"/>
    </source>
</evidence>